<protein>
    <submittedName>
        <fullName evidence="5">Uncharacterized protein</fullName>
    </submittedName>
</protein>
<dbReference type="GO" id="GO:0051455">
    <property type="term" value="P:spindle attachment to meiosis I kinetochore"/>
    <property type="evidence" value="ECO:0007669"/>
    <property type="project" value="TreeGrafter"/>
</dbReference>
<dbReference type="Proteomes" id="UP000660262">
    <property type="component" value="Unassembled WGS sequence"/>
</dbReference>
<name>A0A830HIN9_9CHLO</name>
<dbReference type="AlphaFoldDB" id="A0A830HIN9"/>
<comment type="similarity">
    <text evidence="2">Belongs to the CENP-C/MIF2 family.</text>
</comment>
<dbReference type="EMBL" id="BNJQ01000009">
    <property type="protein sequence ID" value="GHP05149.1"/>
    <property type="molecule type" value="Genomic_DNA"/>
</dbReference>
<dbReference type="GO" id="GO:0051382">
    <property type="term" value="P:kinetochore assembly"/>
    <property type="evidence" value="ECO:0007669"/>
    <property type="project" value="InterPro"/>
</dbReference>
<evidence type="ECO:0000313" key="6">
    <source>
        <dbReference type="Proteomes" id="UP000660262"/>
    </source>
</evidence>
<keyword evidence="3" id="KW-0539">Nucleus</keyword>
<evidence type="ECO:0000256" key="2">
    <source>
        <dbReference type="ARBA" id="ARBA00010291"/>
    </source>
</evidence>
<organism evidence="5 6">
    <name type="scientific">Pycnococcus provasolii</name>
    <dbReference type="NCBI Taxonomy" id="41880"/>
    <lineage>
        <taxon>Eukaryota</taxon>
        <taxon>Viridiplantae</taxon>
        <taxon>Chlorophyta</taxon>
        <taxon>Pseudoscourfieldiophyceae</taxon>
        <taxon>Pseudoscourfieldiales</taxon>
        <taxon>Pycnococcaceae</taxon>
        <taxon>Pycnococcus</taxon>
    </lineage>
</organism>
<dbReference type="GO" id="GO:0000776">
    <property type="term" value="C:kinetochore"/>
    <property type="evidence" value="ECO:0007669"/>
    <property type="project" value="InterPro"/>
</dbReference>
<comment type="caution">
    <text evidence="5">The sequence shown here is derived from an EMBL/GenBank/DDBJ whole genome shotgun (WGS) entry which is preliminary data.</text>
</comment>
<gene>
    <name evidence="5" type="ORF">PPROV_000390100</name>
</gene>
<evidence type="ECO:0000256" key="1">
    <source>
        <dbReference type="ARBA" id="ARBA00004123"/>
    </source>
</evidence>
<reference evidence="5" key="1">
    <citation type="submission" date="2020-10" db="EMBL/GenBank/DDBJ databases">
        <title>Unveiling of a novel bifunctional photoreceptor, Dualchrome1, isolated from a cosmopolitan green alga.</title>
        <authorList>
            <person name="Suzuki S."/>
            <person name="Kawachi M."/>
        </authorList>
    </citation>
    <scope>NUCLEOTIDE SEQUENCE</scope>
    <source>
        <strain evidence="5">NIES 2893</strain>
    </source>
</reference>
<evidence type="ECO:0000256" key="3">
    <source>
        <dbReference type="ARBA" id="ARBA00023242"/>
    </source>
</evidence>
<feature type="compositionally biased region" description="Acidic residues" evidence="4">
    <location>
        <begin position="277"/>
        <end position="289"/>
    </location>
</feature>
<proteinExistence type="inferred from homology"/>
<evidence type="ECO:0000256" key="4">
    <source>
        <dbReference type="SAM" id="MobiDB-lite"/>
    </source>
</evidence>
<dbReference type="GO" id="GO:0005634">
    <property type="term" value="C:nucleus"/>
    <property type="evidence" value="ECO:0007669"/>
    <property type="project" value="UniProtKB-SubCell"/>
</dbReference>
<accession>A0A830HIN9</accession>
<feature type="region of interest" description="Disordered" evidence="4">
    <location>
        <begin position="266"/>
        <end position="301"/>
    </location>
</feature>
<comment type="subcellular location">
    <subcellularLocation>
        <location evidence="1">Nucleus</location>
    </subcellularLocation>
</comment>
<dbReference type="GO" id="GO:0051315">
    <property type="term" value="P:attachment of mitotic spindle microtubules to kinetochore"/>
    <property type="evidence" value="ECO:0007669"/>
    <property type="project" value="TreeGrafter"/>
</dbReference>
<dbReference type="PANTHER" id="PTHR16684">
    <property type="entry name" value="CENTROMERE PROTEIN C"/>
    <property type="match status" value="1"/>
</dbReference>
<feature type="region of interest" description="Disordered" evidence="4">
    <location>
        <begin position="420"/>
        <end position="463"/>
    </location>
</feature>
<evidence type="ECO:0000313" key="5">
    <source>
        <dbReference type="EMBL" id="GHP05149.1"/>
    </source>
</evidence>
<sequence>MATPHASGLNLCARLNYSCDDERDAGGLSARTLQTSSASIVQPTVVMHQHAANNNNNNNNNNMGTVGSNAATYSAFQHQHLAQTRGTAQTSHANARMHFASGTTPAVGNTHSMRGSVHTNVQQARRMTGAPYSSAASGRPYQFGGFAARLMTPALAMTTSGIPATLSTFGTASTTTTSGRSSRRDQITRFAGGSGRVTTARPFRIQARVNLHRLATPATAPQPMPTPMTLPSEAQNASAAPAVVPMAVMTEDAEPGDELVVLPDGQVDEPAGFGSVLDDDDDDDDDMGGDDFPMAMGGDDDMDVEDYNDGVELTEEQHGTPFADDKENATPGFVPLRSPTFDEPIAVAKMRKPRGPANQRLRDAFKLRQSLANKGTTCDEETGVRRSTRQRVRPLEWWRNEHVIYGREHRSLASVVGVSMRSPDPLWPRNAPRVQKPKAKSRLGGNAGAPPPPPPPTTQKVGA</sequence>
<keyword evidence="6" id="KW-1185">Reference proteome</keyword>
<dbReference type="PANTHER" id="PTHR16684:SF11">
    <property type="entry name" value="CENTROMERE PROTEIN C"/>
    <property type="match status" value="1"/>
</dbReference>
<dbReference type="InterPro" id="IPR028386">
    <property type="entry name" value="CENP-C/Mif2/cnp3"/>
</dbReference>
<dbReference type="OrthoDB" id="568312at2759"/>
<dbReference type="GO" id="GO:0019237">
    <property type="term" value="F:centromeric DNA binding"/>
    <property type="evidence" value="ECO:0007669"/>
    <property type="project" value="InterPro"/>
</dbReference>